<accession>A0ABW4B653</accession>
<evidence type="ECO:0000313" key="2">
    <source>
        <dbReference type="EMBL" id="MFD1392504.1"/>
    </source>
</evidence>
<organism evidence="2 3">
    <name type="scientific">Lacticaseibacillus jixianensis</name>
    <dbReference type="NCBI Taxonomy" id="2486012"/>
    <lineage>
        <taxon>Bacteria</taxon>
        <taxon>Bacillati</taxon>
        <taxon>Bacillota</taxon>
        <taxon>Bacilli</taxon>
        <taxon>Lactobacillales</taxon>
        <taxon>Lactobacillaceae</taxon>
        <taxon>Lacticaseibacillus</taxon>
    </lineage>
</organism>
<feature type="transmembrane region" description="Helical" evidence="1">
    <location>
        <begin position="45"/>
        <end position="66"/>
    </location>
</feature>
<proteinExistence type="predicted"/>
<keyword evidence="1" id="KW-1133">Transmembrane helix</keyword>
<comment type="caution">
    <text evidence="2">The sequence shown here is derived from an EMBL/GenBank/DDBJ whole genome shotgun (WGS) entry which is preliminary data.</text>
</comment>
<keyword evidence="1" id="KW-0812">Transmembrane</keyword>
<feature type="transmembrane region" description="Helical" evidence="1">
    <location>
        <begin position="12"/>
        <end position="33"/>
    </location>
</feature>
<reference evidence="3" key="1">
    <citation type="journal article" date="2019" name="Int. J. Syst. Evol. Microbiol.">
        <title>The Global Catalogue of Microorganisms (GCM) 10K type strain sequencing project: providing services to taxonomists for standard genome sequencing and annotation.</title>
        <authorList>
            <consortium name="The Broad Institute Genomics Platform"/>
            <consortium name="The Broad Institute Genome Sequencing Center for Infectious Disease"/>
            <person name="Wu L."/>
            <person name="Ma J."/>
        </authorList>
    </citation>
    <scope>NUCLEOTIDE SEQUENCE [LARGE SCALE GENOMIC DNA]</scope>
    <source>
        <strain evidence="3">CCM 8911</strain>
    </source>
</reference>
<gene>
    <name evidence="2" type="ORF">ACFQ3L_02730</name>
</gene>
<evidence type="ECO:0000256" key="1">
    <source>
        <dbReference type="SAM" id="Phobius"/>
    </source>
</evidence>
<dbReference type="RefSeq" id="WP_125584234.1">
    <property type="nucleotide sequence ID" value="NZ_JBHTMO010000006.1"/>
</dbReference>
<keyword evidence="3" id="KW-1185">Reference proteome</keyword>
<dbReference type="Proteomes" id="UP001597249">
    <property type="component" value="Unassembled WGS sequence"/>
</dbReference>
<keyword evidence="1" id="KW-0472">Membrane</keyword>
<protein>
    <submittedName>
        <fullName evidence="2">Uncharacterized protein</fullName>
    </submittedName>
</protein>
<sequence>MNDIKPLTIKPNLFHLFFQLIVGFALTFAAGVIITRQGAMMGGGVGRIVAMVGWLVLALAIAYFVVQLLSGLSHPSLIFDHQGITDNTGVFAWRGTFLPWGQVSGMAVIHSTLILKVKNPPRQRKNALMKQLSREFDANYTIDINLLPAADIAAITVIAKKLDQKTGVWLNLGDQA</sequence>
<name>A0ABW4B653_9LACO</name>
<dbReference type="EMBL" id="JBHTMO010000006">
    <property type="protein sequence ID" value="MFD1392504.1"/>
    <property type="molecule type" value="Genomic_DNA"/>
</dbReference>
<evidence type="ECO:0000313" key="3">
    <source>
        <dbReference type="Proteomes" id="UP001597249"/>
    </source>
</evidence>